<comment type="caution">
    <text evidence="3">The sequence shown here is derived from an EMBL/GenBank/DDBJ whole genome shotgun (WGS) entry which is preliminary data.</text>
</comment>
<gene>
    <name evidence="3" type="ORF">QQ91_0019945</name>
</gene>
<sequence>MRSFFPVTVAVVATFSAPFIVQAQVNPTRTITVAPGYGVTIIPAVPVYKIWVDDGSRLGVDFDRPPEEGATIIHVYQSSKQSNTFSSDGGTMLTLVSGDGQLQKIAVNFSNGKIQQNVLDLTQASSTPSTKFAALTPTVQKSRIEVIRRGLDRAIAEGSIRKNSDLENAVEEFLALMAQGKTLESASQQTGVMLEVIGKLAKMGVEAEGYQLDIPDEEQLQVKAGKVQPVVFTLKDFEEPTRKLKRKSAQRIQPDPAIASEPKAAPPAKESPTVDPPSQKAIDPESEPAEDLPAQPKTSPFEQTAIATLPGGMPTAKQIERGYQALVKEGELKPYSQTGRNVQTLIRRVKWGESPTFAAQESNVEPVLVARLIDLGEPGPTFKDPHGQANAIVRGLAVANRTGEIGYYSYLSSQVQTVVRRLRRGASLETALQRSGVTRANVDRLLQLGNYESPVAP</sequence>
<reference evidence="3 4" key="1">
    <citation type="journal article" date="2015" name="Genome Announc.">
        <title>Draft Genome Sequence of Filamentous Marine Cyanobacterium Lyngbya confervoides Strain BDU141951.</title>
        <authorList>
            <person name="Chandrababunaidu M.M."/>
            <person name="Sen D."/>
            <person name="Tripathy S."/>
        </authorList>
    </citation>
    <scope>NUCLEOTIDE SEQUENCE [LARGE SCALE GENOMIC DNA]</scope>
    <source>
        <strain evidence="3 4">BDU141951</strain>
    </source>
</reference>
<feature type="region of interest" description="Disordered" evidence="1">
    <location>
        <begin position="242"/>
        <end position="300"/>
    </location>
</feature>
<evidence type="ECO:0000313" key="4">
    <source>
        <dbReference type="Proteomes" id="UP000031561"/>
    </source>
</evidence>
<dbReference type="AlphaFoldDB" id="A0ABD4T911"/>
<feature type="signal peptide" evidence="2">
    <location>
        <begin position="1"/>
        <end position="23"/>
    </location>
</feature>
<feature type="compositionally biased region" description="Low complexity" evidence="1">
    <location>
        <begin position="256"/>
        <end position="271"/>
    </location>
</feature>
<accession>A0ABD4T911</accession>
<organism evidence="3 4">
    <name type="scientific">Lyngbya confervoides BDU141951</name>
    <dbReference type="NCBI Taxonomy" id="1574623"/>
    <lineage>
        <taxon>Bacteria</taxon>
        <taxon>Bacillati</taxon>
        <taxon>Cyanobacteriota</taxon>
        <taxon>Cyanophyceae</taxon>
        <taxon>Oscillatoriophycideae</taxon>
        <taxon>Oscillatoriales</taxon>
        <taxon>Microcoleaceae</taxon>
        <taxon>Lyngbya</taxon>
    </lineage>
</organism>
<keyword evidence="2" id="KW-0732">Signal</keyword>
<name>A0ABD4T911_9CYAN</name>
<evidence type="ECO:0000256" key="2">
    <source>
        <dbReference type="SAM" id="SignalP"/>
    </source>
</evidence>
<evidence type="ECO:0000256" key="1">
    <source>
        <dbReference type="SAM" id="MobiDB-lite"/>
    </source>
</evidence>
<evidence type="ECO:0000313" key="3">
    <source>
        <dbReference type="EMBL" id="MCM1985096.1"/>
    </source>
</evidence>
<proteinExistence type="predicted"/>
<protein>
    <submittedName>
        <fullName evidence="3">Uncharacterized protein</fullName>
    </submittedName>
</protein>
<dbReference type="EMBL" id="JTHE03000111">
    <property type="protein sequence ID" value="MCM1985096.1"/>
    <property type="molecule type" value="Genomic_DNA"/>
</dbReference>
<keyword evidence="4" id="KW-1185">Reference proteome</keyword>
<dbReference type="RefSeq" id="WP_166283450.1">
    <property type="nucleotide sequence ID" value="NZ_JTHE03000111.1"/>
</dbReference>
<feature type="chain" id="PRO_5044881403" evidence="2">
    <location>
        <begin position="24"/>
        <end position="457"/>
    </location>
</feature>
<dbReference type="Proteomes" id="UP000031561">
    <property type="component" value="Unassembled WGS sequence"/>
</dbReference>